<proteinExistence type="predicted"/>
<organism evidence="1 2">
    <name type="scientific">Effrenium voratum</name>
    <dbReference type="NCBI Taxonomy" id="2562239"/>
    <lineage>
        <taxon>Eukaryota</taxon>
        <taxon>Sar</taxon>
        <taxon>Alveolata</taxon>
        <taxon>Dinophyceae</taxon>
        <taxon>Suessiales</taxon>
        <taxon>Symbiodiniaceae</taxon>
        <taxon>Effrenium</taxon>
    </lineage>
</organism>
<comment type="caution">
    <text evidence="1">The sequence shown here is derived from an EMBL/GenBank/DDBJ whole genome shotgun (WGS) entry which is preliminary data.</text>
</comment>
<reference evidence="1" key="1">
    <citation type="submission" date="2023-08" db="EMBL/GenBank/DDBJ databases">
        <authorList>
            <person name="Chen Y."/>
            <person name="Shah S."/>
            <person name="Dougan E. K."/>
            <person name="Thang M."/>
            <person name="Chan C."/>
        </authorList>
    </citation>
    <scope>NUCLEOTIDE SEQUENCE</scope>
</reference>
<protein>
    <submittedName>
        <fullName evidence="1">Uncharacterized protein</fullName>
    </submittedName>
</protein>
<gene>
    <name evidence="1" type="ORF">EVOR1521_LOCUS9235</name>
</gene>
<dbReference type="Proteomes" id="UP001178507">
    <property type="component" value="Unassembled WGS sequence"/>
</dbReference>
<evidence type="ECO:0000313" key="2">
    <source>
        <dbReference type="Proteomes" id="UP001178507"/>
    </source>
</evidence>
<accession>A0AA36MV86</accession>
<dbReference type="AlphaFoldDB" id="A0AA36MV86"/>
<evidence type="ECO:0000313" key="1">
    <source>
        <dbReference type="EMBL" id="CAJ1381599.1"/>
    </source>
</evidence>
<keyword evidence="2" id="KW-1185">Reference proteome</keyword>
<sequence>MLLPSLPKGRYQLSLVLWAPVRTLPANKCCAVLGSVGLLAPKGRDTSNYRQEMLTMPELLAVHALPPKLVPGWWRVQDEFLGSEIFAVPAGGSSSSVLQLDAPAVLRLVAEPADILAPRVSAELRQGGQSVAESNAGGAGFAQLLAAGTYDFVLRSMDQADADQVPFFVTLGLAPAVEVAAAASACDGSARMMDLGGADTSESAWRWKRQLNLRSLPAAMKLPLKVAQPSIVTISAWSPFVHHYVRVALVTEEGLWVGEQRARRSALEIELPPGSFQMVVEDGLPRYAPRRRDAWPWASR</sequence>
<name>A0AA36MV86_9DINO</name>
<dbReference type="EMBL" id="CAUJNA010000824">
    <property type="protein sequence ID" value="CAJ1381599.1"/>
    <property type="molecule type" value="Genomic_DNA"/>
</dbReference>